<sequence>MKHRVIRTIAVVTAAAGAALGLSATAHAAGVSGPAIYVNHVLYRTVATPTDLSGTGAPSQSWDTIYNFFGAQRSVATAAPGDPGYNGGRWQVHKVSTPQGYAAALAAGDLDGNGVLDSADEIDTALASGALVDDGIVRYFVCTLNKVPANG</sequence>
<proteinExistence type="predicted"/>
<evidence type="ECO:0000313" key="2">
    <source>
        <dbReference type="EMBL" id="TQM61968.1"/>
    </source>
</evidence>
<dbReference type="AlphaFoldDB" id="A0A543HUG7"/>
<comment type="caution">
    <text evidence="2">The sequence shown here is derived from an EMBL/GenBank/DDBJ whole genome shotgun (WGS) entry which is preliminary data.</text>
</comment>
<gene>
    <name evidence="2" type="ORF">FBY41_1990</name>
</gene>
<reference evidence="2 3" key="1">
    <citation type="submission" date="2019-06" db="EMBL/GenBank/DDBJ databases">
        <title>Genome sequencing of plant associated microbes to promote plant fitness in Sorghum bicolor and Oryza sativa.</title>
        <authorList>
            <person name="Coleman-Derr D."/>
        </authorList>
    </citation>
    <scope>NUCLEOTIDE SEQUENCE [LARGE SCALE GENOMIC DNA]</scope>
    <source>
        <strain evidence="2 3">KV-663</strain>
    </source>
</reference>
<dbReference type="EMBL" id="VFPM01000002">
    <property type="protein sequence ID" value="TQM61968.1"/>
    <property type="molecule type" value="Genomic_DNA"/>
</dbReference>
<protein>
    <recommendedName>
        <fullName evidence="4">EF-hand domain-containing protein</fullName>
    </recommendedName>
</protein>
<feature type="chain" id="PRO_5022023330" description="EF-hand domain-containing protein" evidence="1">
    <location>
        <begin position="29"/>
        <end position="151"/>
    </location>
</feature>
<keyword evidence="1" id="KW-0732">Signal</keyword>
<evidence type="ECO:0008006" key="4">
    <source>
        <dbReference type="Google" id="ProtNLM"/>
    </source>
</evidence>
<accession>A0A543HUG7</accession>
<evidence type="ECO:0000313" key="3">
    <source>
        <dbReference type="Proteomes" id="UP000316747"/>
    </source>
</evidence>
<keyword evidence="3" id="KW-1185">Reference proteome</keyword>
<name>A0A543HUG7_9MICO</name>
<dbReference type="RefSeq" id="WP_141843976.1">
    <property type="nucleotide sequence ID" value="NZ_VFPM01000002.1"/>
</dbReference>
<feature type="signal peptide" evidence="1">
    <location>
        <begin position="1"/>
        <end position="28"/>
    </location>
</feature>
<dbReference type="Proteomes" id="UP000316747">
    <property type="component" value="Unassembled WGS sequence"/>
</dbReference>
<dbReference type="OrthoDB" id="1494990at2"/>
<organism evidence="2 3">
    <name type="scientific">Humibacillus xanthopallidus</name>
    <dbReference type="NCBI Taxonomy" id="412689"/>
    <lineage>
        <taxon>Bacteria</taxon>
        <taxon>Bacillati</taxon>
        <taxon>Actinomycetota</taxon>
        <taxon>Actinomycetes</taxon>
        <taxon>Micrococcales</taxon>
        <taxon>Intrasporangiaceae</taxon>
        <taxon>Humibacillus</taxon>
    </lineage>
</organism>
<evidence type="ECO:0000256" key="1">
    <source>
        <dbReference type="SAM" id="SignalP"/>
    </source>
</evidence>